<evidence type="ECO:0000256" key="9">
    <source>
        <dbReference type="ARBA" id="ARBA00022679"/>
    </source>
</evidence>
<dbReference type="SMART" id="SM00091">
    <property type="entry name" value="PAS"/>
    <property type="match status" value="4"/>
</dbReference>
<name>A0AAE6C565_9HYPH</name>
<keyword evidence="7" id="KW-0285">Flavoprotein</keyword>
<keyword evidence="6" id="KW-0716">Sensory transduction</keyword>
<dbReference type="AlphaFoldDB" id="A0AAE6C565"/>
<feature type="domain" description="PAC" evidence="18">
    <location>
        <begin position="480"/>
        <end position="532"/>
    </location>
</feature>
<dbReference type="Pfam" id="PF08448">
    <property type="entry name" value="PAS_4"/>
    <property type="match status" value="2"/>
</dbReference>
<keyword evidence="14" id="KW-0157">Chromophore</keyword>
<dbReference type="PROSITE" id="PS50113">
    <property type="entry name" value="PAC"/>
    <property type="match status" value="4"/>
</dbReference>
<reference evidence="19 20" key="1">
    <citation type="submission" date="2019-01" db="EMBL/GenBank/DDBJ databases">
        <title>Genomic insights into the origins and evolution of symbiotic genes in the Phaseolus vulgaris microsymbionts.</title>
        <authorList>
            <person name="Tong W."/>
        </authorList>
    </citation>
    <scope>NUCLEOTIDE SEQUENCE [LARGE SCALE GENOMIC DNA]</scope>
    <source>
        <strain evidence="19 20">FH23</strain>
        <plasmid evidence="20">prapfh23c</plasmid>
    </source>
</reference>
<dbReference type="Pfam" id="PF00989">
    <property type="entry name" value="PAS"/>
    <property type="match status" value="1"/>
</dbReference>
<evidence type="ECO:0000256" key="15">
    <source>
        <dbReference type="ARBA" id="ARBA00023026"/>
    </source>
</evidence>
<evidence type="ECO:0000259" key="17">
    <source>
        <dbReference type="PROSITE" id="PS50112"/>
    </source>
</evidence>
<dbReference type="GO" id="GO:0005524">
    <property type="term" value="F:ATP binding"/>
    <property type="evidence" value="ECO:0007669"/>
    <property type="project" value="UniProtKB-KW"/>
</dbReference>
<dbReference type="SMART" id="SM00086">
    <property type="entry name" value="PAC"/>
    <property type="match status" value="4"/>
</dbReference>
<dbReference type="Gene3D" id="3.30.450.20">
    <property type="entry name" value="PAS domain"/>
    <property type="match status" value="4"/>
</dbReference>
<evidence type="ECO:0000256" key="3">
    <source>
        <dbReference type="ARBA" id="ARBA00021740"/>
    </source>
</evidence>
<dbReference type="RefSeq" id="WP_054186259.1">
    <property type="nucleotide sequence ID" value="NZ_CP035001.1"/>
</dbReference>
<keyword evidence="19" id="KW-0614">Plasmid</keyword>
<dbReference type="GO" id="GO:0006355">
    <property type="term" value="P:regulation of DNA-templated transcription"/>
    <property type="evidence" value="ECO:0007669"/>
    <property type="project" value="InterPro"/>
</dbReference>
<dbReference type="GO" id="GO:0004673">
    <property type="term" value="F:protein histidine kinase activity"/>
    <property type="evidence" value="ECO:0007669"/>
    <property type="project" value="UniProtKB-EC"/>
</dbReference>
<evidence type="ECO:0000256" key="16">
    <source>
        <dbReference type="ARBA" id="ARBA00023170"/>
    </source>
</evidence>
<keyword evidence="5" id="KW-0597">Phosphoprotein</keyword>
<feature type="domain" description="PAC" evidence="18">
    <location>
        <begin position="224"/>
        <end position="275"/>
    </location>
</feature>
<accession>A0AAE6C565</accession>
<evidence type="ECO:0000256" key="11">
    <source>
        <dbReference type="ARBA" id="ARBA00022741"/>
    </source>
</evidence>
<feature type="domain" description="PAS" evidence="17">
    <location>
        <begin position="153"/>
        <end position="201"/>
    </location>
</feature>
<sequence length="728" mass="80719">MSNIEEFPAAARRLTEFEALTAAAPSVFDAVPGAVYLCDQDGWLVRYNAEAAELWGQTPPVGDKRPRFCGSHALFLPDGTPLAHDVCPMATAVFAGTSTRNAEVVMERADGSRFTALVNIRALKDHEGKIQGAINCFQDISGHKELEETIRQKNADLEDFFENSAIGLHIVGGDGIIQRANKAELALLGYTAEEYVGRHIVEFHVDAPVIGDILHKLSCGENLDRYPARLRAKDGSIKQVQITSNSRFEEGKFISTRCFTTDVTDLREAETARRESDERLTATYDAATIGIAEADKDGRLLRVNDTLCRMLGRSREELLNMTFFDYTQEEDQKEDGALYARQMAGEINNYALRKRATRPDGSTVYLDVYSSSVLDAEGSFRYGVRVLQDVTAAKRMEDRIRESEQHLRDLLEALPAAVYTTDAIGRITFFNNAAVEMSGRTPEIGDMWCVTWRLYNTDGTLLPHDQCPMAVALKENRPVRGAEAIAERPDGRRIPFIPYPTPLHDADGKLIGAINMLVDITERKQAENRQRLLIDELNHRVKNTLATVQSLAIQTARQAESLEDFSLRFEARLLALSRAHDLLTRRNWEGVSLDTLTREVLTALADNAGRQVEINGPFVDLDPRTALNVTMVLNELATNAIKYGALSSEAGTLALTWRLEAGSDLKPRLILEWRERGGPPVAPPIRRGTGSRLMERAIERDLGGHFDLAFEPSGVVCRMSFSAAGGPA</sequence>
<keyword evidence="13" id="KW-0067">ATP-binding</keyword>
<evidence type="ECO:0000256" key="5">
    <source>
        <dbReference type="ARBA" id="ARBA00022553"/>
    </source>
</evidence>
<dbReference type="CDD" id="cd00130">
    <property type="entry name" value="PAS"/>
    <property type="match status" value="4"/>
</dbReference>
<dbReference type="EMBL" id="CP035001">
    <property type="protein sequence ID" value="QAS82231.1"/>
    <property type="molecule type" value="Genomic_DNA"/>
</dbReference>
<dbReference type="InterPro" id="IPR013767">
    <property type="entry name" value="PAS_fold"/>
</dbReference>
<feature type="domain" description="PAC" evidence="18">
    <location>
        <begin position="350"/>
        <end position="402"/>
    </location>
</feature>
<dbReference type="InterPro" id="IPR036890">
    <property type="entry name" value="HATPase_C_sf"/>
</dbReference>
<evidence type="ECO:0000256" key="4">
    <source>
        <dbReference type="ARBA" id="ARBA00022543"/>
    </source>
</evidence>
<dbReference type="InterPro" id="IPR000700">
    <property type="entry name" value="PAS-assoc_C"/>
</dbReference>
<geneLocation type="plasmid" evidence="20">
    <name>prapfh23c</name>
</geneLocation>
<dbReference type="Gene3D" id="3.30.565.10">
    <property type="entry name" value="Histidine kinase-like ATPase, C-terminal domain"/>
    <property type="match status" value="1"/>
</dbReference>
<dbReference type="PANTHER" id="PTHR41523:SF7">
    <property type="entry name" value="HISTIDINE KINASE"/>
    <property type="match status" value="1"/>
</dbReference>
<keyword evidence="12" id="KW-0418">Kinase</keyword>
<protein>
    <recommendedName>
        <fullName evidence="3">Blue-light-activated histidine kinase</fullName>
        <ecNumber evidence="2">2.7.13.3</ecNumber>
    </recommendedName>
</protein>
<evidence type="ECO:0000256" key="12">
    <source>
        <dbReference type="ARBA" id="ARBA00022777"/>
    </source>
</evidence>
<evidence type="ECO:0000259" key="18">
    <source>
        <dbReference type="PROSITE" id="PS50113"/>
    </source>
</evidence>
<evidence type="ECO:0000256" key="10">
    <source>
        <dbReference type="ARBA" id="ARBA00022737"/>
    </source>
</evidence>
<dbReference type="NCBIfam" id="TIGR00229">
    <property type="entry name" value="sensory_box"/>
    <property type="match status" value="3"/>
</dbReference>
<dbReference type="InterPro" id="IPR013656">
    <property type="entry name" value="PAS_4"/>
</dbReference>
<dbReference type="EC" id="2.7.13.3" evidence="2"/>
<dbReference type="PANTHER" id="PTHR41523">
    <property type="entry name" value="TWO-COMPONENT SYSTEM SENSOR PROTEIN"/>
    <property type="match status" value="1"/>
</dbReference>
<dbReference type="Proteomes" id="UP000220927">
    <property type="component" value="Plasmid pRapFH23c"/>
</dbReference>
<keyword evidence="4" id="KW-0600">Photoreceptor protein</keyword>
<evidence type="ECO:0000256" key="7">
    <source>
        <dbReference type="ARBA" id="ARBA00022630"/>
    </source>
</evidence>
<keyword evidence="16" id="KW-0675">Receptor</keyword>
<keyword evidence="20" id="KW-1185">Reference proteome</keyword>
<dbReference type="PROSITE" id="PS50112">
    <property type="entry name" value="PAS"/>
    <property type="match status" value="3"/>
</dbReference>
<keyword evidence="11" id="KW-0547">Nucleotide-binding</keyword>
<dbReference type="InterPro" id="IPR011102">
    <property type="entry name" value="Sig_transdc_His_kinase_HWE"/>
</dbReference>
<evidence type="ECO:0000256" key="14">
    <source>
        <dbReference type="ARBA" id="ARBA00022991"/>
    </source>
</evidence>
<dbReference type="KEGG" id="rad:CO657_30890"/>
<evidence type="ECO:0000256" key="2">
    <source>
        <dbReference type="ARBA" id="ARBA00012438"/>
    </source>
</evidence>
<evidence type="ECO:0000256" key="1">
    <source>
        <dbReference type="ARBA" id="ARBA00000085"/>
    </source>
</evidence>
<dbReference type="Pfam" id="PF07536">
    <property type="entry name" value="HWE_HK"/>
    <property type="match status" value="1"/>
</dbReference>
<comment type="catalytic activity">
    <reaction evidence="1">
        <text>ATP + protein L-histidine = ADP + protein N-phospho-L-histidine.</text>
        <dbReference type="EC" id="2.7.13.3"/>
    </reaction>
</comment>
<dbReference type="InterPro" id="IPR000014">
    <property type="entry name" value="PAS"/>
</dbReference>
<keyword evidence="10" id="KW-0677">Repeat</keyword>
<dbReference type="Pfam" id="PF13426">
    <property type="entry name" value="PAS_9"/>
    <property type="match status" value="1"/>
</dbReference>
<evidence type="ECO:0000256" key="8">
    <source>
        <dbReference type="ARBA" id="ARBA00022643"/>
    </source>
</evidence>
<organism evidence="19 20">
    <name type="scientific">Rhizobium acidisoli</name>
    <dbReference type="NCBI Taxonomy" id="1538158"/>
    <lineage>
        <taxon>Bacteria</taxon>
        <taxon>Pseudomonadati</taxon>
        <taxon>Pseudomonadota</taxon>
        <taxon>Alphaproteobacteria</taxon>
        <taxon>Hyphomicrobiales</taxon>
        <taxon>Rhizobiaceae</taxon>
        <taxon>Rhizobium/Agrobacterium group</taxon>
        <taxon>Rhizobium</taxon>
    </lineage>
</organism>
<proteinExistence type="predicted"/>
<dbReference type="SUPFAM" id="SSF55785">
    <property type="entry name" value="PYP-like sensor domain (PAS domain)"/>
    <property type="match status" value="4"/>
</dbReference>
<feature type="domain" description="PAC" evidence="18">
    <location>
        <begin position="100"/>
        <end position="152"/>
    </location>
</feature>
<dbReference type="InterPro" id="IPR035965">
    <property type="entry name" value="PAS-like_dom_sf"/>
</dbReference>
<dbReference type="InterPro" id="IPR001610">
    <property type="entry name" value="PAC"/>
</dbReference>
<keyword evidence="15" id="KW-0843">Virulence</keyword>
<keyword evidence="9" id="KW-0808">Transferase</keyword>
<dbReference type="SMART" id="SM00911">
    <property type="entry name" value="HWE_HK"/>
    <property type="match status" value="1"/>
</dbReference>
<evidence type="ECO:0000256" key="13">
    <source>
        <dbReference type="ARBA" id="ARBA00022840"/>
    </source>
</evidence>
<evidence type="ECO:0000313" key="19">
    <source>
        <dbReference type="EMBL" id="QAS82231.1"/>
    </source>
</evidence>
<evidence type="ECO:0000256" key="6">
    <source>
        <dbReference type="ARBA" id="ARBA00022606"/>
    </source>
</evidence>
<keyword evidence="8" id="KW-0288">FMN</keyword>
<gene>
    <name evidence="19" type="ORF">CO657_30890</name>
</gene>
<dbReference type="GO" id="GO:0009881">
    <property type="term" value="F:photoreceptor activity"/>
    <property type="evidence" value="ECO:0007669"/>
    <property type="project" value="UniProtKB-KW"/>
</dbReference>
<evidence type="ECO:0000313" key="20">
    <source>
        <dbReference type="Proteomes" id="UP000220927"/>
    </source>
</evidence>
<feature type="domain" description="PAS" evidence="17">
    <location>
        <begin position="403"/>
        <end position="443"/>
    </location>
</feature>
<feature type="domain" description="PAS" evidence="17">
    <location>
        <begin position="276"/>
        <end position="346"/>
    </location>
</feature>